<dbReference type="OrthoDB" id="9875039at2"/>
<gene>
    <name evidence="2" type="ORF">EJ73_00007</name>
</gene>
<name>A0A318I282_9BACT</name>
<accession>A0A318I282</accession>
<evidence type="ECO:0000313" key="3">
    <source>
        <dbReference type="Proteomes" id="UP000248314"/>
    </source>
</evidence>
<dbReference type="EMBL" id="QJJX01000001">
    <property type="protein sequence ID" value="PXX24743.1"/>
    <property type="molecule type" value="Genomic_DNA"/>
</dbReference>
<keyword evidence="1" id="KW-1133">Transmembrane helix</keyword>
<feature type="transmembrane region" description="Helical" evidence="1">
    <location>
        <begin position="51"/>
        <end position="71"/>
    </location>
</feature>
<sequence>MQQSITIRLVRRSFSIKAWLNEKSQIIKHWWLADSPTFTTLCGERFTRKEVVLMHVYAMAVLVACIVASWLEGGEL</sequence>
<reference evidence="2 3" key="1">
    <citation type="submission" date="2018-05" db="EMBL/GenBank/DDBJ databases">
        <title>Genomic Encyclopedia of Type Strains, Phase I: the one thousand microbial genomes (KMG-I) project.</title>
        <authorList>
            <person name="Kyrpides N."/>
        </authorList>
    </citation>
    <scope>NUCLEOTIDE SEQUENCE [LARGE SCALE GENOMIC DNA]</scope>
    <source>
        <strain evidence="2 3">DSM 15611</strain>
    </source>
</reference>
<proteinExistence type="predicted"/>
<organism evidence="2 3">
    <name type="scientific">Hoylesella shahii DSM 15611 = JCM 12083</name>
    <dbReference type="NCBI Taxonomy" id="1122991"/>
    <lineage>
        <taxon>Bacteria</taxon>
        <taxon>Pseudomonadati</taxon>
        <taxon>Bacteroidota</taxon>
        <taxon>Bacteroidia</taxon>
        <taxon>Bacteroidales</taxon>
        <taxon>Prevotellaceae</taxon>
        <taxon>Hoylesella</taxon>
    </lineage>
</organism>
<dbReference type="RefSeq" id="WP_025817102.1">
    <property type="nucleotide sequence ID" value="NZ_BAIZ01000043.1"/>
</dbReference>
<comment type="caution">
    <text evidence="2">The sequence shown here is derived from an EMBL/GenBank/DDBJ whole genome shotgun (WGS) entry which is preliminary data.</text>
</comment>
<protein>
    <submittedName>
        <fullName evidence="2">Uncharacterized protein</fullName>
    </submittedName>
</protein>
<evidence type="ECO:0000313" key="2">
    <source>
        <dbReference type="EMBL" id="PXX24743.1"/>
    </source>
</evidence>
<keyword evidence="1" id="KW-0812">Transmembrane</keyword>
<keyword evidence="1" id="KW-0472">Membrane</keyword>
<dbReference type="Proteomes" id="UP000248314">
    <property type="component" value="Unassembled WGS sequence"/>
</dbReference>
<dbReference type="STRING" id="1122991.GCA_000613445_00708"/>
<dbReference type="AlphaFoldDB" id="A0A318I282"/>
<evidence type="ECO:0000256" key="1">
    <source>
        <dbReference type="SAM" id="Phobius"/>
    </source>
</evidence>
<keyword evidence="3" id="KW-1185">Reference proteome</keyword>